<feature type="binding site" evidence="4">
    <location>
        <position position="264"/>
    </location>
    <ligand>
        <name>NAD(+)</name>
        <dbReference type="ChEBI" id="CHEBI:57540"/>
    </ligand>
</feature>
<dbReference type="Pfam" id="PF02852">
    <property type="entry name" value="Pyr_redox_dim"/>
    <property type="match status" value="1"/>
</dbReference>
<proteinExistence type="inferred from homology"/>
<dbReference type="InterPro" id="IPR036188">
    <property type="entry name" value="FAD/NAD-bd_sf"/>
</dbReference>
<dbReference type="PRINTS" id="PR00368">
    <property type="entry name" value="FADPNR"/>
</dbReference>
<dbReference type="InterPro" id="IPR001100">
    <property type="entry name" value="Pyr_nuc-diS_OxRdtase"/>
</dbReference>
<comment type="similarity">
    <text evidence="1">Belongs to the class-I pyridine nucleotide-disulfide oxidoreductase family.</text>
</comment>
<comment type="cofactor">
    <cofactor evidence="4">
        <name>FAD</name>
        <dbReference type="ChEBI" id="CHEBI:57692"/>
    </cofactor>
    <text evidence="4">Binds 1 FAD per subunit.</text>
</comment>
<feature type="domain" description="Pyridine nucleotide-disulphide oxidoreductase dimerisation" evidence="6">
    <location>
        <begin position="337"/>
        <end position="436"/>
    </location>
</feature>
<feature type="domain" description="FAD/NAD(P)-binding" evidence="7">
    <location>
        <begin position="9"/>
        <end position="318"/>
    </location>
</feature>
<dbReference type="Proteomes" id="UP000093053">
    <property type="component" value="Chromosome"/>
</dbReference>
<accession>A0A1B2HVT8</accession>
<evidence type="ECO:0000259" key="6">
    <source>
        <dbReference type="Pfam" id="PF02852"/>
    </source>
</evidence>
<evidence type="ECO:0000259" key="7">
    <source>
        <dbReference type="Pfam" id="PF07992"/>
    </source>
</evidence>
<evidence type="ECO:0000256" key="1">
    <source>
        <dbReference type="ARBA" id="ARBA00007532"/>
    </source>
</evidence>
<evidence type="ECO:0000313" key="8">
    <source>
        <dbReference type="EMBL" id="ANZ41805.1"/>
    </source>
</evidence>
<dbReference type="Pfam" id="PF07992">
    <property type="entry name" value="Pyr_redox_2"/>
    <property type="match status" value="1"/>
</dbReference>
<evidence type="ECO:0000256" key="2">
    <source>
        <dbReference type="ARBA" id="ARBA00022630"/>
    </source>
</evidence>
<dbReference type="Gene3D" id="3.30.390.30">
    <property type="match status" value="1"/>
</dbReference>
<dbReference type="GO" id="GO:0050660">
    <property type="term" value="F:flavin adenine dinucleotide binding"/>
    <property type="evidence" value="ECO:0007669"/>
    <property type="project" value="TreeGrafter"/>
</dbReference>
<feature type="binding site" evidence="4">
    <location>
        <position position="118"/>
    </location>
    <ligand>
        <name>FAD</name>
        <dbReference type="ChEBI" id="CHEBI:57692"/>
    </ligand>
</feature>
<evidence type="ECO:0000256" key="3">
    <source>
        <dbReference type="ARBA" id="ARBA00022827"/>
    </source>
</evidence>
<keyword evidence="9" id="KW-1185">Reference proteome</keyword>
<dbReference type="OrthoDB" id="4678789at2"/>
<feature type="binding site" evidence="4">
    <location>
        <position position="303"/>
    </location>
    <ligand>
        <name>FAD</name>
        <dbReference type="ChEBI" id="CHEBI:57692"/>
    </ligand>
</feature>
<dbReference type="GO" id="GO:0003955">
    <property type="term" value="F:NAD(P)H dehydrogenase (quinone) activity"/>
    <property type="evidence" value="ECO:0007669"/>
    <property type="project" value="TreeGrafter"/>
</dbReference>
<feature type="binding site" evidence="4">
    <location>
        <begin position="180"/>
        <end position="187"/>
    </location>
    <ligand>
        <name>NAD(+)</name>
        <dbReference type="ChEBI" id="CHEBI:57540"/>
    </ligand>
</feature>
<dbReference type="AlphaFoldDB" id="A0A1B2HVT8"/>
<organism evidence="8 9">
    <name type="scientific">Lentzea guizhouensis</name>
    <dbReference type="NCBI Taxonomy" id="1586287"/>
    <lineage>
        <taxon>Bacteria</taxon>
        <taxon>Bacillati</taxon>
        <taxon>Actinomycetota</taxon>
        <taxon>Actinomycetes</taxon>
        <taxon>Pseudonocardiales</taxon>
        <taxon>Pseudonocardiaceae</taxon>
        <taxon>Lentzea</taxon>
    </lineage>
</organism>
<protein>
    <submittedName>
        <fullName evidence="8">Dihydrolipoamide dehydrogenase</fullName>
    </submittedName>
</protein>
<evidence type="ECO:0000256" key="5">
    <source>
        <dbReference type="PIRSR" id="PIRSR000350-4"/>
    </source>
</evidence>
<dbReference type="PRINTS" id="PR00411">
    <property type="entry name" value="PNDRDTASEI"/>
</dbReference>
<keyword evidence="4" id="KW-0547">Nucleotide-binding</keyword>
<sequence length="450" mass="47074">MSSPDQYDYDVIVIGGGSPGEHFAAAVAGGGLRVAIVERELLGGECTFWACIPSKTLLRPGEALAAARDVPGASAAVTGQVDAAAALAWRDFMVSSYDDAGAEKWARDTGIEVLRGDGKLAGPHTVAVGATTCTAEHVVLATGSEAFIPPIPGLRDLPGVWTNREATAVKEIPKRLLVLGAGPTGVEMAQAFTGLGASVALVDGADHVLPREPEALGRALGEALGVELHLGQHATNASFADGEYVLDFPDGKQLRGDKLLVATGRTPRVHGIGLETAGIEPNPRGIETDERMNVADGLWAVGDVTGQWNLTHVGKYQGRVAAANILGTPTKVDYTAIPRVVFTDPQVAAVGAAEGDHTVTVHLSGVARTATYTREYDSRPGFLTLVSDGNVLTGAHAIGPEAGEWLQQATVAIRARIPLDVLLDVVQPFPTFSEAFLNGLRELDSKRKQK</sequence>
<dbReference type="RefSeq" id="WP_065920140.1">
    <property type="nucleotide sequence ID" value="NZ_CP016793.1"/>
</dbReference>
<dbReference type="STRING" id="1586287.BBK82_43585"/>
<keyword evidence="4" id="KW-0520">NAD</keyword>
<dbReference type="PIRSF" id="PIRSF000350">
    <property type="entry name" value="Mercury_reductase_MerA"/>
    <property type="match status" value="1"/>
</dbReference>
<keyword evidence="3 4" id="KW-0274">FAD</keyword>
<feature type="disulfide bond" description="Redox-active" evidence="5">
    <location>
        <begin position="46"/>
        <end position="51"/>
    </location>
</feature>
<dbReference type="SUPFAM" id="SSF55424">
    <property type="entry name" value="FAD/NAD-linked reductases, dimerisation (C-terminal) domain"/>
    <property type="match status" value="1"/>
</dbReference>
<dbReference type="SUPFAM" id="SSF51905">
    <property type="entry name" value="FAD/NAD(P)-binding domain"/>
    <property type="match status" value="1"/>
</dbReference>
<dbReference type="InterPro" id="IPR004099">
    <property type="entry name" value="Pyr_nucl-diS_OxRdtase_dimer"/>
</dbReference>
<dbReference type="InterPro" id="IPR023753">
    <property type="entry name" value="FAD/NAD-binding_dom"/>
</dbReference>
<feature type="binding site" evidence="4">
    <location>
        <position position="55"/>
    </location>
    <ligand>
        <name>FAD</name>
        <dbReference type="ChEBI" id="CHEBI:57692"/>
    </ligand>
</feature>
<dbReference type="PANTHER" id="PTHR43014:SF2">
    <property type="entry name" value="MERCURIC REDUCTASE"/>
    <property type="match status" value="1"/>
</dbReference>
<gene>
    <name evidence="8" type="ORF">BBK82_43585</name>
</gene>
<evidence type="ECO:0000256" key="4">
    <source>
        <dbReference type="PIRSR" id="PIRSR000350-3"/>
    </source>
</evidence>
<dbReference type="KEGG" id="led:BBK82_43585"/>
<reference evidence="8 9" key="1">
    <citation type="submission" date="2016-07" db="EMBL/GenBank/DDBJ databases">
        <title>Complete genome sequence of the Lentzea guizhouensis DHS C013.</title>
        <authorList>
            <person name="Cao C."/>
        </authorList>
    </citation>
    <scope>NUCLEOTIDE SEQUENCE [LARGE SCALE GENOMIC DNA]</scope>
    <source>
        <strain evidence="8 9">DHS C013</strain>
    </source>
</reference>
<dbReference type="InterPro" id="IPR016156">
    <property type="entry name" value="FAD/NAD-linked_Rdtase_dimer_sf"/>
</dbReference>
<keyword evidence="2" id="KW-0285">Flavoprotein</keyword>
<dbReference type="PANTHER" id="PTHR43014">
    <property type="entry name" value="MERCURIC REDUCTASE"/>
    <property type="match status" value="1"/>
</dbReference>
<evidence type="ECO:0000313" key="9">
    <source>
        <dbReference type="Proteomes" id="UP000093053"/>
    </source>
</evidence>
<dbReference type="EMBL" id="CP016793">
    <property type="protein sequence ID" value="ANZ41805.1"/>
    <property type="molecule type" value="Genomic_DNA"/>
</dbReference>
<name>A0A1B2HVT8_9PSEU</name>
<dbReference type="Gene3D" id="3.50.50.60">
    <property type="entry name" value="FAD/NAD(P)-binding domain"/>
    <property type="match status" value="2"/>
</dbReference>
<feature type="binding site" evidence="4">
    <location>
        <begin position="142"/>
        <end position="144"/>
    </location>
    <ligand>
        <name>FAD</name>
        <dbReference type="ChEBI" id="CHEBI:57692"/>
    </ligand>
</feature>